<evidence type="ECO:0000259" key="2">
    <source>
        <dbReference type="Pfam" id="PF03457"/>
    </source>
</evidence>
<name>K0SL57_THAOC</name>
<feature type="non-terminal residue" evidence="3">
    <location>
        <position position="1"/>
    </location>
</feature>
<dbReference type="EMBL" id="AGNL01015284">
    <property type="protein sequence ID" value="EJK66080.1"/>
    <property type="molecule type" value="Genomic_DNA"/>
</dbReference>
<gene>
    <name evidence="3" type="ORF">THAOC_13017</name>
</gene>
<comment type="caution">
    <text evidence="3">The sequence shown here is derived from an EMBL/GenBank/DDBJ whole genome shotgun (WGS) entry which is preliminary data.</text>
</comment>
<feature type="transmembrane region" description="Helical" evidence="1">
    <location>
        <begin position="20"/>
        <end position="40"/>
    </location>
</feature>
<dbReference type="Pfam" id="PF03457">
    <property type="entry name" value="HA"/>
    <property type="match status" value="1"/>
</dbReference>
<feature type="domain" description="Helicase-associated" evidence="2">
    <location>
        <begin position="93"/>
        <end position="119"/>
    </location>
</feature>
<dbReference type="Proteomes" id="UP000266841">
    <property type="component" value="Unassembled WGS sequence"/>
</dbReference>
<accession>K0SL57</accession>
<organism evidence="3 4">
    <name type="scientific">Thalassiosira oceanica</name>
    <name type="common">Marine diatom</name>
    <dbReference type="NCBI Taxonomy" id="159749"/>
    <lineage>
        <taxon>Eukaryota</taxon>
        <taxon>Sar</taxon>
        <taxon>Stramenopiles</taxon>
        <taxon>Ochrophyta</taxon>
        <taxon>Bacillariophyta</taxon>
        <taxon>Coscinodiscophyceae</taxon>
        <taxon>Thalassiosirophycidae</taxon>
        <taxon>Thalassiosirales</taxon>
        <taxon>Thalassiosiraceae</taxon>
        <taxon>Thalassiosira</taxon>
    </lineage>
</organism>
<evidence type="ECO:0000313" key="4">
    <source>
        <dbReference type="Proteomes" id="UP000266841"/>
    </source>
</evidence>
<reference evidence="3 4" key="1">
    <citation type="journal article" date="2012" name="Genome Biol.">
        <title>Genome and low-iron response of an oceanic diatom adapted to chronic iron limitation.</title>
        <authorList>
            <person name="Lommer M."/>
            <person name="Specht M."/>
            <person name="Roy A.S."/>
            <person name="Kraemer L."/>
            <person name="Andreson R."/>
            <person name="Gutowska M.A."/>
            <person name="Wolf J."/>
            <person name="Bergner S.V."/>
            <person name="Schilhabel M.B."/>
            <person name="Klostermeier U.C."/>
            <person name="Beiko R.G."/>
            <person name="Rosenstiel P."/>
            <person name="Hippler M."/>
            <person name="Laroche J."/>
        </authorList>
    </citation>
    <scope>NUCLEOTIDE SEQUENCE [LARGE SCALE GENOMIC DNA]</scope>
    <source>
        <strain evidence="3 4">CCMP1005</strain>
    </source>
</reference>
<keyword evidence="1" id="KW-1133">Transmembrane helix</keyword>
<keyword evidence="4" id="KW-1185">Reference proteome</keyword>
<sequence>IDDEENCWWSMISKGEMSGAPALMIFAFWWTLIIAAPMGATEIARLWSADAFAHNRAGRRTLPAQLPRTTTSRRRVTATPSSGPSLLLATKHSDTWELRYKELVKYKEEHGDCDVPHCSPRSHTRLMPLLVDAALG</sequence>
<evidence type="ECO:0000313" key="3">
    <source>
        <dbReference type="EMBL" id="EJK66080.1"/>
    </source>
</evidence>
<keyword evidence="1" id="KW-0812">Transmembrane</keyword>
<keyword evidence="1" id="KW-0472">Membrane</keyword>
<evidence type="ECO:0000256" key="1">
    <source>
        <dbReference type="SAM" id="Phobius"/>
    </source>
</evidence>
<protein>
    <recommendedName>
        <fullName evidence="2">Helicase-associated domain-containing protein</fullName>
    </recommendedName>
</protein>
<dbReference type="AlphaFoldDB" id="K0SL57"/>
<proteinExistence type="predicted"/>
<dbReference type="InterPro" id="IPR005114">
    <property type="entry name" value="Helicase_assoc"/>
</dbReference>